<organism evidence="1 2">
    <name type="scientific">Cetraspora pellucida</name>
    <dbReference type="NCBI Taxonomy" id="1433469"/>
    <lineage>
        <taxon>Eukaryota</taxon>
        <taxon>Fungi</taxon>
        <taxon>Fungi incertae sedis</taxon>
        <taxon>Mucoromycota</taxon>
        <taxon>Glomeromycotina</taxon>
        <taxon>Glomeromycetes</taxon>
        <taxon>Diversisporales</taxon>
        <taxon>Gigasporaceae</taxon>
        <taxon>Cetraspora</taxon>
    </lineage>
</organism>
<dbReference type="Proteomes" id="UP000789366">
    <property type="component" value="Unassembled WGS sequence"/>
</dbReference>
<comment type="caution">
    <text evidence="1">The sequence shown here is derived from an EMBL/GenBank/DDBJ whole genome shotgun (WGS) entry which is preliminary data.</text>
</comment>
<evidence type="ECO:0000313" key="1">
    <source>
        <dbReference type="EMBL" id="CAG8442396.1"/>
    </source>
</evidence>
<dbReference type="EMBL" id="CAJVPW010000086">
    <property type="protein sequence ID" value="CAG8442396.1"/>
    <property type="molecule type" value="Genomic_DNA"/>
</dbReference>
<accession>A0ACA9JYE4</accession>
<sequence>MSMAKKSTSILTKFDNTSASNNPYLKLSTEKHVQETFNQNPFPELR</sequence>
<evidence type="ECO:0000313" key="2">
    <source>
        <dbReference type="Proteomes" id="UP000789366"/>
    </source>
</evidence>
<keyword evidence="2" id="KW-1185">Reference proteome</keyword>
<gene>
    <name evidence="1" type="ORF">SPELUC_LOCUS273</name>
</gene>
<name>A0ACA9JYE4_9GLOM</name>
<proteinExistence type="predicted"/>
<reference evidence="1" key="1">
    <citation type="submission" date="2021-06" db="EMBL/GenBank/DDBJ databases">
        <authorList>
            <person name="Kallberg Y."/>
            <person name="Tangrot J."/>
            <person name="Rosling A."/>
        </authorList>
    </citation>
    <scope>NUCLEOTIDE SEQUENCE</scope>
    <source>
        <strain evidence="1">28 12/20/2015</strain>
    </source>
</reference>
<protein>
    <submittedName>
        <fullName evidence="1">10863_t:CDS:1</fullName>
    </submittedName>
</protein>